<evidence type="ECO:0000313" key="3">
    <source>
        <dbReference type="Proteomes" id="UP000554482"/>
    </source>
</evidence>
<sequence length="90" mass="10109">MMYLSILLEIMHPGTKKIYEQSKADITHPTPTLRLPKNRRGGPGPEQVVLWWRTVARPNPLCWFKLNTDGSATSPDKVIRMGPPDQTGIG</sequence>
<feature type="region of interest" description="Disordered" evidence="1">
    <location>
        <begin position="22"/>
        <end position="43"/>
    </location>
</feature>
<protein>
    <submittedName>
        <fullName evidence="2">Uncharacterized protein</fullName>
    </submittedName>
</protein>
<dbReference type="EMBL" id="JABWDY010036827">
    <property type="protein sequence ID" value="KAF5180894.1"/>
    <property type="molecule type" value="Genomic_DNA"/>
</dbReference>
<accession>A0A7J6V6Z0</accession>
<dbReference type="AlphaFoldDB" id="A0A7J6V6Z0"/>
<evidence type="ECO:0000256" key="1">
    <source>
        <dbReference type="SAM" id="MobiDB-lite"/>
    </source>
</evidence>
<reference evidence="2 3" key="1">
    <citation type="submission" date="2020-06" db="EMBL/GenBank/DDBJ databases">
        <title>Transcriptomic and genomic resources for Thalictrum thalictroides and T. hernandezii: Facilitating candidate gene discovery in an emerging model plant lineage.</title>
        <authorList>
            <person name="Arias T."/>
            <person name="Riano-Pachon D.M."/>
            <person name="Di Stilio V.S."/>
        </authorList>
    </citation>
    <scope>NUCLEOTIDE SEQUENCE [LARGE SCALE GENOMIC DNA]</scope>
    <source>
        <strain evidence="3">cv. WT478/WT964</strain>
        <tissue evidence="2">Leaves</tissue>
    </source>
</reference>
<dbReference type="Proteomes" id="UP000554482">
    <property type="component" value="Unassembled WGS sequence"/>
</dbReference>
<feature type="region of interest" description="Disordered" evidence="1">
    <location>
        <begin position="71"/>
        <end position="90"/>
    </location>
</feature>
<comment type="caution">
    <text evidence="2">The sequence shown here is derived from an EMBL/GenBank/DDBJ whole genome shotgun (WGS) entry which is preliminary data.</text>
</comment>
<name>A0A7J6V6Z0_THATH</name>
<evidence type="ECO:0000313" key="2">
    <source>
        <dbReference type="EMBL" id="KAF5180894.1"/>
    </source>
</evidence>
<keyword evidence="3" id="KW-1185">Reference proteome</keyword>
<proteinExistence type="predicted"/>
<organism evidence="2 3">
    <name type="scientific">Thalictrum thalictroides</name>
    <name type="common">Rue-anemone</name>
    <name type="synonym">Anemone thalictroides</name>
    <dbReference type="NCBI Taxonomy" id="46969"/>
    <lineage>
        <taxon>Eukaryota</taxon>
        <taxon>Viridiplantae</taxon>
        <taxon>Streptophyta</taxon>
        <taxon>Embryophyta</taxon>
        <taxon>Tracheophyta</taxon>
        <taxon>Spermatophyta</taxon>
        <taxon>Magnoliopsida</taxon>
        <taxon>Ranunculales</taxon>
        <taxon>Ranunculaceae</taxon>
        <taxon>Thalictroideae</taxon>
        <taxon>Thalictrum</taxon>
    </lineage>
</organism>
<gene>
    <name evidence="2" type="ORF">FRX31_029519</name>
</gene>